<dbReference type="GO" id="GO:0004190">
    <property type="term" value="F:aspartic-type endopeptidase activity"/>
    <property type="evidence" value="ECO:0007669"/>
    <property type="project" value="UniProtKB-KW"/>
</dbReference>
<dbReference type="CDD" id="cd06097">
    <property type="entry name" value="Aspergillopepsin_like"/>
    <property type="match status" value="1"/>
</dbReference>
<dbReference type="InterPro" id="IPR033121">
    <property type="entry name" value="PEPTIDASE_A1"/>
</dbReference>
<evidence type="ECO:0000256" key="4">
    <source>
        <dbReference type="ARBA" id="ARBA00022801"/>
    </source>
</evidence>
<feature type="compositionally biased region" description="Low complexity" evidence="6">
    <location>
        <begin position="424"/>
        <end position="433"/>
    </location>
</feature>
<feature type="compositionally biased region" description="Basic residues" evidence="6">
    <location>
        <begin position="495"/>
        <end position="504"/>
    </location>
</feature>
<comment type="similarity">
    <text evidence="1">Belongs to the peptidase A1 family.</text>
</comment>
<dbReference type="SUPFAM" id="SSF50630">
    <property type="entry name" value="Acid proteases"/>
    <property type="match status" value="1"/>
</dbReference>
<dbReference type="GO" id="GO:0006508">
    <property type="term" value="P:proteolysis"/>
    <property type="evidence" value="ECO:0007669"/>
    <property type="project" value="UniProtKB-KW"/>
</dbReference>
<sequence length="512" mass="53065">MTNDLSQLKRTKLIVNPKHQRNGLKNYLGALSRFKFSPTVEGPYAMVAQMHQRGNAAIFQKTGKSVGGKMHVGGHVLTKKDASGQTGEVPATDVEQNSEYLCPVQIGTPAQTLTLDFDTGSADLWVFSTELPAADQNSGGTKHTLFDPSKSSTWKAQSGSTWNISYGDGSSASGDVGTDTISLSGLTVTNQAIELAKVLSSEFASGQGDGLLGLAFGSINTVQPTQVATPVENMISQQDIPQNAELFTAWLGDTTDSSFYTFGFIDQTALGSATPAYTAIDNSQGFWQFPSATATVNGKAIQRSGNTSIADTGTTLCLVDDALCQAFYGQIQGAKQDQSQQGWVFPTSAASSLPTLQLAIGDTYFAVNPADIAFQDLGNGTTYGGLQSRGSMTMDIYGDVFLRSVYAIFDQGNTRFGCVQRAASGSSTSNGTPVSGGSGSSGSTQPTTGGGSGANQPPTGGSSGSGAGSGSNQPASGGSGSTQPTTGGSSGSEQHRKHHHHHKHGDSNKQEL</sequence>
<evidence type="ECO:0000256" key="3">
    <source>
        <dbReference type="ARBA" id="ARBA00022750"/>
    </source>
</evidence>
<feature type="active site" evidence="5">
    <location>
        <position position="311"/>
    </location>
</feature>
<dbReference type="PRINTS" id="PR00792">
    <property type="entry name" value="PEPSIN"/>
</dbReference>
<name>A0AAE0WPJ6_9PEZI</name>
<dbReference type="Pfam" id="PF00026">
    <property type="entry name" value="Asp"/>
    <property type="match status" value="1"/>
</dbReference>
<keyword evidence="3" id="KW-0064">Aspartyl protease</keyword>
<feature type="active site" evidence="5">
    <location>
        <position position="118"/>
    </location>
</feature>
<evidence type="ECO:0000256" key="6">
    <source>
        <dbReference type="SAM" id="MobiDB-lite"/>
    </source>
</evidence>
<evidence type="ECO:0000313" key="9">
    <source>
        <dbReference type="Proteomes" id="UP001274830"/>
    </source>
</evidence>
<feature type="region of interest" description="Disordered" evidence="6">
    <location>
        <begin position="422"/>
        <end position="512"/>
    </location>
</feature>
<accession>A0AAE0WPJ6</accession>
<dbReference type="InterPro" id="IPR021109">
    <property type="entry name" value="Peptidase_aspartic_dom_sf"/>
</dbReference>
<evidence type="ECO:0000256" key="5">
    <source>
        <dbReference type="PIRSR" id="PIRSR601461-1"/>
    </source>
</evidence>
<dbReference type="Gene3D" id="2.40.70.10">
    <property type="entry name" value="Acid Proteases"/>
    <property type="match status" value="2"/>
</dbReference>
<keyword evidence="9" id="KW-1185">Reference proteome</keyword>
<comment type="caution">
    <text evidence="8">The sequence shown here is derived from an EMBL/GenBank/DDBJ whole genome shotgun (WGS) entry which is preliminary data.</text>
</comment>
<evidence type="ECO:0000256" key="1">
    <source>
        <dbReference type="ARBA" id="ARBA00007447"/>
    </source>
</evidence>
<evidence type="ECO:0000256" key="2">
    <source>
        <dbReference type="ARBA" id="ARBA00022670"/>
    </source>
</evidence>
<dbReference type="AlphaFoldDB" id="A0AAE0WPJ6"/>
<gene>
    <name evidence="8" type="ORF">LTR78_004596</name>
</gene>
<keyword evidence="4" id="KW-0378">Hydrolase</keyword>
<dbReference type="PANTHER" id="PTHR47966">
    <property type="entry name" value="BETA-SITE APP-CLEAVING ENZYME, ISOFORM A-RELATED"/>
    <property type="match status" value="1"/>
</dbReference>
<keyword evidence="2" id="KW-0645">Protease</keyword>
<feature type="compositionally biased region" description="Low complexity" evidence="6">
    <location>
        <begin position="470"/>
        <end position="487"/>
    </location>
</feature>
<dbReference type="PROSITE" id="PS51767">
    <property type="entry name" value="PEPTIDASE_A1"/>
    <property type="match status" value="1"/>
</dbReference>
<protein>
    <recommendedName>
        <fullName evidence="7">Peptidase A1 domain-containing protein</fullName>
    </recommendedName>
</protein>
<dbReference type="InterPro" id="IPR034163">
    <property type="entry name" value="Aspergillopepsin-like_cat_dom"/>
</dbReference>
<organism evidence="8 9">
    <name type="scientific">Recurvomyces mirabilis</name>
    <dbReference type="NCBI Taxonomy" id="574656"/>
    <lineage>
        <taxon>Eukaryota</taxon>
        <taxon>Fungi</taxon>
        <taxon>Dikarya</taxon>
        <taxon>Ascomycota</taxon>
        <taxon>Pezizomycotina</taxon>
        <taxon>Dothideomycetes</taxon>
        <taxon>Dothideomycetidae</taxon>
        <taxon>Mycosphaerellales</taxon>
        <taxon>Teratosphaeriaceae</taxon>
        <taxon>Recurvomyces</taxon>
    </lineage>
</organism>
<evidence type="ECO:0000313" key="8">
    <source>
        <dbReference type="EMBL" id="KAK3675513.1"/>
    </source>
</evidence>
<feature type="domain" description="Peptidase A1" evidence="7">
    <location>
        <begin position="100"/>
        <end position="419"/>
    </location>
</feature>
<dbReference type="PANTHER" id="PTHR47966:SF1">
    <property type="entry name" value="ASPARTYL PROTEINASE"/>
    <property type="match status" value="1"/>
</dbReference>
<reference evidence="8" key="1">
    <citation type="submission" date="2023-07" db="EMBL/GenBank/DDBJ databases">
        <title>Black Yeasts Isolated from many extreme environments.</title>
        <authorList>
            <person name="Coleine C."/>
            <person name="Stajich J.E."/>
            <person name="Selbmann L."/>
        </authorList>
    </citation>
    <scope>NUCLEOTIDE SEQUENCE</scope>
    <source>
        <strain evidence="8">CCFEE 5485</strain>
    </source>
</reference>
<dbReference type="Proteomes" id="UP001274830">
    <property type="component" value="Unassembled WGS sequence"/>
</dbReference>
<proteinExistence type="inferred from homology"/>
<evidence type="ECO:0000259" key="7">
    <source>
        <dbReference type="PROSITE" id="PS51767"/>
    </source>
</evidence>
<dbReference type="EMBL" id="JAUTXT010000014">
    <property type="protein sequence ID" value="KAK3675513.1"/>
    <property type="molecule type" value="Genomic_DNA"/>
</dbReference>
<dbReference type="InterPro" id="IPR001461">
    <property type="entry name" value="Aspartic_peptidase_A1"/>
</dbReference>